<dbReference type="EMBL" id="MGER01000016">
    <property type="protein sequence ID" value="OGL88698.1"/>
    <property type="molecule type" value="Genomic_DNA"/>
</dbReference>
<comment type="caution">
    <text evidence="1">The sequence shown here is derived from an EMBL/GenBank/DDBJ whole genome shotgun (WGS) entry which is preliminary data.</text>
</comment>
<sequence>MKLKRCIKCLMPNTRPGIIFDQEGVCQACRNFAKRKLIDWQARKKELARICEAHKRSDHYYDCMIPVSGGKDSHFQVYTMVEEMGMHPLLFTVGDPFTKTRAGVHNFHNMGITWGCDHLAFYWSPPLLKKVVRIAFEELGEPLRFIEKGIHSIVLKTAIRMGIKLIVYGENPAYEYGTTEIDDLSSGKAYMENIFKEVDFDYWRNKGIPLTELDAAIPPPSPKEQWPDIIFMSHFDPWSSVAHLATAKQRGFQDLTHEWKREGTIEDFEQIDSVAYMVNFYLKYPKFGFQRVTDIASRRVREGRLTLDEARKLIKEHDHKIDPKAIEDFLRFTGYTPKEFWDIFNKFYNPDIFEKVDNVWILRSDAHNGL</sequence>
<accession>A0A1F7VF05</accession>
<dbReference type="SUPFAM" id="SSF52402">
    <property type="entry name" value="Adenine nucleotide alpha hydrolases-like"/>
    <property type="match status" value="1"/>
</dbReference>
<gene>
    <name evidence="1" type="ORF">A3I42_00445</name>
</gene>
<dbReference type="AlphaFoldDB" id="A0A1F7VF05"/>
<organism evidence="1 2">
    <name type="scientific">Candidatus Uhrbacteria bacterium RIFCSPLOWO2_02_FULL_49_11</name>
    <dbReference type="NCBI Taxonomy" id="1802409"/>
    <lineage>
        <taxon>Bacteria</taxon>
        <taxon>Candidatus Uhriibacteriota</taxon>
    </lineage>
</organism>
<dbReference type="InterPro" id="IPR020022">
    <property type="entry name" value="N-acetyl_sugar_amidoTrfase"/>
</dbReference>
<reference evidence="1 2" key="1">
    <citation type="journal article" date="2016" name="Nat. Commun.">
        <title>Thousands of microbial genomes shed light on interconnected biogeochemical processes in an aquifer system.</title>
        <authorList>
            <person name="Anantharaman K."/>
            <person name="Brown C.T."/>
            <person name="Hug L.A."/>
            <person name="Sharon I."/>
            <person name="Castelle C.J."/>
            <person name="Probst A.J."/>
            <person name="Thomas B.C."/>
            <person name="Singh A."/>
            <person name="Wilkins M.J."/>
            <person name="Karaoz U."/>
            <person name="Brodie E.L."/>
            <person name="Williams K.H."/>
            <person name="Hubbard S.S."/>
            <person name="Banfield J.F."/>
        </authorList>
    </citation>
    <scope>NUCLEOTIDE SEQUENCE [LARGE SCALE GENOMIC DNA]</scope>
</reference>
<evidence type="ECO:0000313" key="2">
    <source>
        <dbReference type="Proteomes" id="UP000178264"/>
    </source>
</evidence>
<dbReference type="Proteomes" id="UP000178264">
    <property type="component" value="Unassembled WGS sequence"/>
</dbReference>
<proteinExistence type="predicted"/>
<evidence type="ECO:0008006" key="3">
    <source>
        <dbReference type="Google" id="ProtNLM"/>
    </source>
</evidence>
<dbReference type="NCBIfam" id="TIGR03573">
    <property type="entry name" value="WbuX"/>
    <property type="match status" value="1"/>
</dbReference>
<name>A0A1F7VF05_9BACT</name>
<evidence type="ECO:0000313" key="1">
    <source>
        <dbReference type="EMBL" id="OGL88698.1"/>
    </source>
</evidence>
<protein>
    <recommendedName>
        <fullName evidence="3">N-acetyl sugar amidotransferase</fullName>
    </recommendedName>
</protein>